<gene>
    <name evidence="2" type="ORF">FMOSSE_LOCUS10511</name>
</gene>
<organism evidence="2 3">
    <name type="scientific">Funneliformis mosseae</name>
    <name type="common">Endomycorrhizal fungus</name>
    <name type="synonym">Glomus mosseae</name>
    <dbReference type="NCBI Taxonomy" id="27381"/>
    <lineage>
        <taxon>Eukaryota</taxon>
        <taxon>Fungi</taxon>
        <taxon>Fungi incertae sedis</taxon>
        <taxon>Mucoromycota</taxon>
        <taxon>Glomeromycotina</taxon>
        <taxon>Glomeromycetes</taxon>
        <taxon>Glomerales</taxon>
        <taxon>Glomeraceae</taxon>
        <taxon>Funneliformis</taxon>
    </lineage>
</organism>
<evidence type="ECO:0000313" key="3">
    <source>
        <dbReference type="Proteomes" id="UP000789375"/>
    </source>
</evidence>
<name>A0A9N9GWH0_FUNMO</name>
<dbReference type="Proteomes" id="UP000789375">
    <property type="component" value="Unassembled WGS sequence"/>
</dbReference>
<evidence type="ECO:0000256" key="1">
    <source>
        <dbReference type="SAM" id="Coils"/>
    </source>
</evidence>
<dbReference type="EMBL" id="CAJVPP010003526">
    <property type="protein sequence ID" value="CAG8631507.1"/>
    <property type="molecule type" value="Genomic_DNA"/>
</dbReference>
<protein>
    <submittedName>
        <fullName evidence="2">3449_t:CDS:1</fullName>
    </submittedName>
</protein>
<feature type="coiled-coil region" evidence="1">
    <location>
        <begin position="4"/>
        <end position="31"/>
    </location>
</feature>
<reference evidence="2" key="1">
    <citation type="submission" date="2021-06" db="EMBL/GenBank/DDBJ databases">
        <authorList>
            <person name="Kallberg Y."/>
            <person name="Tangrot J."/>
            <person name="Rosling A."/>
        </authorList>
    </citation>
    <scope>NUCLEOTIDE SEQUENCE</scope>
    <source>
        <strain evidence="2">87-6 pot B 2015</strain>
    </source>
</reference>
<keyword evidence="1" id="KW-0175">Coiled coil</keyword>
<proteinExistence type="predicted"/>
<sequence length="138" mass="16060">MILKHNLEKHLKYLNKRIKDLEQSKKKADDENQLLLSFLLNEIGSKDLDNLKELLAGHKLTEILAELDNRKREVQNLNFELSNVSAQFKYSEEKIKAQEKEEDKKSKVYSVGVLKWQISSGRSTFYGDFCGVKFIVLI</sequence>
<comment type="caution">
    <text evidence="2">The sequence shown here is derived from an EMBL/GenBank/DDBJ whole genome shotgun (WGS) entry which is preliminary data.</text>
</comment>
<keyword evidence="3" id="KW-1185">Reference proteome</keyword>
<dbReference type="AlphaFoldDB" id="A0A9N9GWH0"/>
<accession>A0A9N9GWH0</accession>
<evidence type="ECO:0000313" key="2">
    <source>
        <dbReference type="EMBL" id="CAG8631507.1"/>
    </source>
</evidence>
<feature type="coiled-coil region" evidence="1">
    <location>
        <begin position="60"/>
        <end position="87"/>
    </location>
</feature>